<dbReference type="Proteomes" id="UP000494206">
    <property type="component" value="Unassembled WGS sequence"/>
</dbReference>
<feature type="region of interest" description="Disordered" evidence="1">
    <location>
        <begin position="1"/>
        <end position="23"/>
    </location>
</feature>
<organism evidence="2 3">
    <name type="scientific">Caenorhabditis bovis</name>
    <dbReference type="NCBI Taxonomy" id="2654633"/>
    <lineage>
        <taxon>Eukaryota</taxon>
        <taxon>Metazoa</taxon>
        <taxon>Ecdysozoa</taxon>
        <taxon>Nematoda</taxon>
        <taxon>Chromadorea</taxon>
        <taxon>Rhabditida</taxon>
        <taxon>Rhabditina</taxon>
        <taxon>Rhabditomorpha</taxon>
        <taxon>Rhabditoidea</taxon>
        <taxon>Rhabditidae</taxon>
        <taxon>Peloderinae</taxon>
        <taxon>Caenorhabditis</taxon>
    </lineage>
</organism>
<evidence type="ECO:0000313" key="2">
    <source>
        <dbReference type="EMBL" id="CAB3405560.1"/>
    </source>
</evidence>
<reference evidence="2 3" key="1">
    <citation type="submission" date="2020-04" db="EMBL/GenBank/DDBJ databases">
        <authorList>
            <person name="Laetsch R D."/>
            <person name="Stevens L."/>
            <person name="Kumar S."/>
            <person name="Blaxter L. M."/>
        </authorList>
    </citation>
    <scope>NUCLEOTIDE SEQUENCE [LARGE SCALE GENOMIC DNA]</scope>
</reference>
<comment type="caution">
    <text evidence="2">The sequence shown here is derived from an EMBL/GenBank/DDBJ whole genome shotgun (WGS) entry which is preliminary data.</text>
</comment>
<proteinExistence type="predicted"/>
<evidence type="ECO:0000256" key="1">
    <source>
        <dbReference type="SAM" id="MobiDB-lite"/>
    </source>
</evidence>
<dbReference type="OrthoDB" id="5804272at2759"/>
<name>A0A8S1EZD4_9PELO</name>
<accession>A0A8S1EZD4</accession>
<protein>
    <submittedName>
        <fullName evidence="2">Uncharacterized protein</fullName>
    </submittedName>
</protein>
<gene>
    <name evidence="2" type="ORF">CBOVIS_LOCUS7744</name>
</gene>
<sequence>MSYRRSQHRQVPVERRHRSSHSVPYHSLVETYSKEVTTRPLVRDDCEIYEEPMHEKYCDYPIVKVNTPTRNYHHHHQQHHQEVIGFDEVQSYRQHTKNVPVCNVIPPTPKIDEPKVTACKRPSTIAEKCVRSDSKESRYVYTHDVFIDPQNGRPYTPGRHETIDSKNCHKLKINVYFKPPQLPVSPMYTLDEVEIEKPLECPPEPRPISRGTVNTTSLKSDVFDLKNDRRTPSRSTILRRTSEVGYAPLPNPCDYTSIRSDSRISHKTPTRDLPLIDDMCKTDEKKASSMERCRTTEKIIPITVSESSKSCEQIRHKTPSPDCKPRAPSVQKAKERCPPTEEVIHIRERYERDETIRRFYPTTTSV</sequence>
<dbReference type="AlphaFoldDB" id="A0A8S1EZD4"/>
<feature type="region of interest" description="Disordered" evidence="1">
    <location>
        <begin position="314"/>
        <end position="339"/>
    </location>
</feature>
<evidence type="ECO:0000313" key="3">
    <source>
        <dbReference type="Proteomes" id="UP000494206"/>
    </source>
</evidence>
<keyword evidence="3" id="KW-1185">Reference proteome</keyword>
<dbReference type="EMBL" id="CADEPM010000004">
    <property type="protein sequence ID" value="CAB3405560.1"/>
    <property type="molecule type" value="Genomic_DNA"/>
</dbReference>